<evidence type="ECO:0000256" key="5">
    <source>
        <dbReference type="ARBA" id="ARBA00023136"/>
    </source>
</evidence>
<dbReference type="InterPro" id="IPR000276">
    <property type="entry name" value="GPCR_Rhodpsn"/>
</dbReference>
<dbReference type="GO" id="GO:0005886">
    <property type="term" value="C:plasma membrane"/>
    <property type="evidence" value="ECO:0007669"/>
    <property type="project" value="TreeGrafter"/>
</dbReference>
<dbReference type="PANTHER" id="PTHR24243:SF230">
    <property type="entry name" value="G-PROTEIN COUPLED RECEPTORS FAMILY 1 PROFILE DOMAIN-CONTAINING PROTEIN"/>
    <property type="match status" value="1"/>
</dbReference>
<feature type="transmembrane region" description="Helical" evidence="8">
    <location>
        <begin position="14"/>
        <end position="34"/>
    </location>
</feature>
<dbReference type="PRINTS" id="PR00237">
    <property type="entry name" value="GPCRRHODOPSN"/>
</dbReference>
<keyword evidence="3 8" id="KW-1133">Transmembrane helix</keyword>
<dbReference type="AlphaFoldDB" id="A0A815T1N3"/>
<accession>A0A815T1N3</accession>
<dbReference type="EMBL" id="CAJNOR010004413">
    <property type="protein sequence ID" value="CAF1500409.1"/>
    <property type="molecule type" value="Genomic_DNA"/>
</dbReference>
<evidence type="ECO:0000256" key="3">
    <source>
        <dbReference type="ARBA" id="ARBA00022989"/>
    </source>
</evidence>
<feature type="transmembrane region" description="Helical" evidence="8">
    <location>
        <begin position="46"/>
        <end position="74"/>
    </location>
</feature>
<reference evidence="10" key="1">
    <citation type="submission" date="2021-02" db="EMBL/GenBank/DDBJ databases">
        <authorList>
            <person name="Nowell W R."/>
        </authorList>
    </citation>
    <scope>NUCLEOTIDE SEQUENCE</scope>
</reference>
<evidence type="ECO:0000256" key="4">
    <source>
        <dbReference type="ARBA" id="ARBA00023040"/>
    </source>
</evidence>
<proteinExistence type="predicted"/>
<gene>
    <name evidence="10" type="ORF">XAT740_LOCUS39621</name>
</gene>
<dbReference type="SUPFAM" id="SSF81321">
    <property type="entry name" value="Family A G protein-coupled receptor-like"/>
    <property type="match status" value="1"/>
</dbReference>
<keyword evidence="2 8" id="KW-0812">Transmembrane</keyword>
<evidence type="ECO:0000256" key="8">
    <source>
        <dbReference type="SAM" id="Phobius"/>
    </source>
</evidence>
<dbReference type="InterPro" id="IPR017452">
    <property type="entry name" value="GPCR_Rhodpsn_7TM"/>
</dbReference>
<evidence type="ECO:0000256" key="7">
    <source>
        <dbReference type="ARBA" id="ARBA00023224"/>
    </source>
</evidence>
<keyword evidence="11" id="KW-1185">Reference proteome</keyword>
<dbReference type="PROSITE" id="PS50262">
    <property type="entry name" value="G_PROTEIN_RECEP_F1_2"/>
    <property type="match status" value="1"/>
</dbReference>
<feature type="transmembrane region" description="Helical" evidence="8">
    <location>
        <begin position="257"/>
        <end position="278"/>
    </location>
</feature>
<dbReference type="GO" id="GO:0004930">
    <property type="term" value="F:G protein-coupled receptor activity"/>
    <property type="evidence" value="ECO:0007669"/>
    <property type="project" value="UniProtKB-KW"/>
</dbReference>
<dbReference type="Proteomes" id="UP000663828">
    <property type="component" value="Unassembled WGS sequence"/>
</dbReference>
<evidence type="ECO:0000256" key="2">
    <source>
        <dbReference type="ARBA" id="ARBA00022692"/>
    </source>
</evidence>
<comment type="caution">
    <text evidence="10">The sequence shown here is derived from an EMBL/GenBank/DDBJ whole genome shotgun (WGS) entry which is preliminary data.</text>
</comment>
<keyword evidence="7" id="KW-0807">Transducer</keyword>
<feature type="transmembrane region" description="Helical" evidence="8">
    <location>
        <begin position="172"/>
        <end position="194"/>
    </location>
</feature>
<keyword evidence="5 8" id="KW-0472">Membrane</keyword>
<organism evidence="10 11">
    <name type="scientific">Adineta ricciae</name>
    <name type="common">Rotifer</name>
    <dbReference type="NCBI Taxonomy" id="249248"/>
    <lineage>
        <taxon>Eukaryota</taxon>
        <taxon>Metazoa</taxon>
        <taxon>Spiralia</taxon>
        <taxon>Gnathifera</taxon>
        <taxon>Rotifera</taxon>
        <taxon>Eurotatoria</taxon>
        <taxon>Bdelloidea</taxon>
        <taxon>Adinetida</taxon>
        <taxon>Adinetidae</taxon>
        <taxon>Adineta</taxon>
    </lineage>
</organism>
<evidence type="ECO:0000256" key="6">
    <source>
        <dbReference type="ARBA" id="ARBA00023170"/>
    </source>
</evidence>
<evidence type="ECO:0000259" key="9">
    <source>
        <dbReference type="PROSITE" id="PS50262"/>
    </source>
</evidence>
<evidence type="ECO:0000313" key="10">
    <source>
        <dbReference type="EMBL" id="CAF1500409.1"/>
    </source>
</evidence>
<comment type="subcellular location">
    <subcellularLocation>
        <location evidence="1">Membrane</location>
        <topology evidence="1">Multi-pass membrane protein</topology>
    </subcellularLocation>
</comment>
<feature type="transmembrane region" description="Helical" evidence="8">
    <location>
        <begin position="86"/>
        <end position="107"/>
    </location>
</feature>
<dbReference type="Pfam" id="PF00001">
    <property type="entry name" value="7tm_1"/>
    <property type="match status" value="1"/>
</dbReference>
<feature type="domain" description="G-protein coupled receptors family 1 profile" evidence="9">
    <location>
        <begin position="26"/>
        <end position="276"/>
    </location>
</feature>
<feature type="transmembrane region" description="Helical" evidence="8">
    <location>
        <begin position="127"/>
        <end position="148"/>
    </location>
</feature>
<keyword evidence="4" id="KW-0297">G-protein coupled receptor</keyword>
<evidence type="ECO:0000313" key="11">
    <source>
        <dbReference type="Proteomes" id="UP000663828"/>
    </source>
</evidence>
<protein>
    <recommendedName>
        <fullName evidence="9">G-protein coupled receptors family 1 profile domain-containing protein</fullName>
    </recommendedName>
</protein>
<feature type="transmembrane region" description="Helical" evidence="8">
    <location>
        <begin position="215"/>
        <end position="237"/>
    </location>
</feature>
<name>A0A815T1N3_ADIRI</name>
<keyword evidence="6" id="KW-0675">Receptor</keyword>
<dbReference type="Gene3D" id="1.20.1070.10">
    <property type="entry name" value="Rhodopsin 7-helix transmembrane proteins"/>
    <property type="match status" value="1"/>
</dbReference>
<evidence type="ECO:0000256" key="1">
    <source>
        <dbReference type="ARBA" id="ARBA00004141"/>
    </source>
</evidence>
<sequence>MSDYPAIQNGLNTYMPFILLISGSIGNILNCLIFTRSSLRNKPCSIYFLAMSIANLITLYFSCLTRILLLFGIYIQPGYGDIYCRFRVFLTYMPLSTSSWFIVAACVDRYASSSASVRIRSFSQLKVSLRIVCGTCVMLCLIWLEMFICFNGNLNGTVCAPVSQFCNTYNSFSLLVFFSLLPPICMLLFGGMTIRNVRHRPINRVANTKDRQLTLMLIVQVVIFQILSLPISIQRIYSYITINDSKTLQRKQLESLLIEIVNFAAFTNTVISFYLFTLTGSLFRKELKCLFFFLKRRQANIEPIQTGQRRIQIQTVTSRQQQATTHI</sequence>
<dbReference type="PANTHER" id="PTHR24243">
    <property type="entry name" value="G-PROTEIN COUPLED RECEPTOR"/>
    <property type="match status" value="1"/>
</dbReference>